<organism evidence="2 3">
    <name type="scientific">Nocardiopsis sinuspersici</name>
    <dbReference type="NCBI Taxonomy" id="501010"/>
    <lineage>
        <taxon>Bacteria</taxon>
        <taxon>Bacillati</taxon>
        <taxon>Actinomycetota</taxon>
        <taxon>Actinomycetes</taxon>
        <taxon>Streptosporangiales</taxon>
        <taxon>Nocardiopsidaceae</taxon>
        <taxon>Nocardiopsis</taxon>
    </lineage>
</organism>
<dbReference type="Proteomes" id="UP000189004">
    <property type="component" value="Unassembled WGS sequence"/>
</dbReference>
<dbReference type="AlphaFoldDB" id="A0A1V3BX10"/>
<feature type="signal peptide" evidence="1">
    <location>
        <begin position="1"/>
        <end position="22"/>
    </location>
</feature>
<comment type="caution">
    <text evidence="2">The sequence shown here is derived from an EMBL/GenBank/DDBJ whole genome shotgun (WGS) entry which is preliminary data.</text>
</comment>
<name>A0A1V3BX10_9ACTN</name>
<evidence type="ECO:0008006" key="4">
    <source>
        <dbReference type="Google" id="ProtNLM"/>
    </source>
</evidence>
<sequence>MFPHTRLLTAAAVAAAALTLSACSPDGGSEEEFHQLLVENGFPGEELRITPPDSQGFWWATYDVNEDCQLQFKWNGEDPVMLYGAQTAGYLQEAPEETYVKDFGADDVQRACEGKF</sequence>
<gene>
    <name evidence="2" type="ORF">NOSIN_03580</name>
</gene>
<evidence type="ECO:0000313" key="2">
    <source>
        <dbReference type="EMBL" id="OOC53015.1"/>
    </source>
</evidence>
<dbReference type="RefSeq" id="WP_077689369.1">
    <property type="nucleotide sequence ID" value="NZ_MCOK01000001.1"/>
</dbReference>
<evidence type="ECO:0000313" key="3">
    <source>
        <dbReference type="Proteomes" id="UP000189004"/>
    </source>
</evidence>
<evidence type="ECO:0000256" key="1">
    <source>
        <dbReference type="SAM" id="SignalP"/>
    </source>
</evidence>
<dbReference type="EMBL" id="MCOK01000001">
    <property type="protein sequence ID" value="OOC53015.1"/>
    <property type="molecule type" value="Genomic_DNA"/>
</dbReference>
<dbReference type="PROSITE" id="PS51257">
    <property type="entry name" value="PROKAR_LIPOPROTEIN"/>
    <property type="match status" value="1"/>
</dbReference>
<protein>
    <recommendedName>
        <fullName evidence="4">Lipoprotein</fullName>
    </recommendedName>
</protein>
<reference evidence="3" key="1">
    <citation type="submission" date="2016-08" db="EMBL/GenBank/DDBJ databases">
        <authorList>
            <person name="Tokovenko B."/>
            <person name="Kalinowski J."/>
        </authorList>
    </citation>
    <scope>NUCLEOTIDE SEQUENCE [LARGE SCALE GENOMIC DNA]</scope>
    <source>
        <strain evidence="3">UTMC102</strain>
    </source>
</reference>
<accession>A0A1V3BX10</accession>
<keyword evidence="3" id="KW-1185">Reference proteome</keyword>
<proteinExistence type="predicted"/>
<dbReference type="OrthoDB" id="3429395at2"/>
<keyword evidence="1" id="KW-0732">Signal</keyword>
<feature type="chain" id="PRO_5038873178" description="Lipoprotein" evidence="1">
    <location>
        <begin position="23"/>
        <end position="116"/>
    </location>
</feature>